<dbReference type="InterPro" id="IPR050796">
    <property type="entry name" value="SCF_F-box_component"/>
</dbReference>
<dbReference type="PANTHER" id="PTHR31672:SF8">
    <property type="entry name" value="F-BOX DOMAIN-CONTAINING PROTEIN"/>
    <property type="match status" value="1"/>
</dbReference>
<evidence type="ECO:0000259" key="2">
    <source>
        <dbReference type="Pfam" id="PF07734"/>
    </source>
</evidence>
<protein>
    <recommendedName>
        <fullName evidence="5">F-box domain-containing protein</fullName>
    </recommendedName>
</protein>
<dbReference type="EMBL" id="JAEACU010000004">
    <property type="protein sequence ID" value="KAH7533729.1"/>
    <property type="molecule type" value="Genomic_DNA"/>
</dbReference>
<organism evidence="3 4">
    <name type="scientific">Ziziphus jujuba var. spinosa</name>
    <dbReference type="NCBI Taxonomy" id="714518"/>
    <lineage>
        <taxon>Eukaryota</taxon>
        <taxon>Viridiplantae</taxon>
        <taxon>Streptophyta</taxon>
        <taxon>Embryophyta</taxon>
        <taxon>Tracheophyta</taxon>
        <taxon>Spermatophyta</taxon>
        <taxon>Magnoliopsida</taxon>
        <taxon>eudicotyledons</taxon>
        <taxon>Gunneridae</taxon>
        <taxon>Pentapetalae</taxon>
        <taxon>rosids</taxon>
        <taxon>fabids</taxon>
        <taxon>Rosales</taxon>
        <taxon>Rhamnaceae</taxon>
        <taxon>Paliureae</taxon>
        <taxon>Ziziphus</taxon>
    </lineage>
</organism>
<accession>A0A978VKW0</accession>
<dbReference type="Pfam" id="PF00646">
    <property type="entry name" value="F-box"/>
    <property type="match status" value="1"/>
</dbReference>
<dbReference type="InterPro" id="IPR036047">
    <property type="entry name" value="F-box-like_dom_sf"/>
</dbReference>
<dbReference type="SUPFAM" id="SSF81383">
    <property type="entry name" value="F-box domain"/>
    <property type="match status" value="1"/>
</dbReference>
<feature type="domain" description="F-box" evidence="1">
    <location>
        <begin position="9"/>
        <end position="42"/>
    </location>
</feature>
<evidence type="ECO:0000313" key="4">
    <source>
        <dbReference type="Proteomes" id="UP000813462"/>
    </source>
</evidence>
<evidence type="ECO:0008006" key="5">
    <source>
        <dbReference type="Google" id="ProtNLM"/>
    </source>
</evidence>
<reference evidence="3" key="1">
    <citation type="journal article" date="2021" name="Front. Plant Sci.">
        <title>Chromosome-Scale Genome Assembly for Chinese Sour Jujube and Insights Into Its Genome Evolution and Domestication Signature.</title>
        <authorList>
            <person name="Shen L.-Y."/>
            <person name="Luo H."/>
            <person name="Wang X.-L."/>
            <person name="Wang X.-M."/>
            <person name="Qiu X.-J."/>
            <person name="Liu H."/>
            <person name="Zhou S.-S."/>
            <person name="Jia K.-H."/>
            <person name="Nie S."/>
            <person name="Bao Y.-T."/>
            <person name="Zhang R.-G."/>
            <person name="Yun Q.-Z."/>
            <person name="Chai Y.-H."/>
            <person name="Lu J.-Y."/>
            <person name="Li Y."/>
            <person name="Zhao S.-W."/>
            <person name="Mao J.-F."/>
            <person name="Jia S.-G."/>
            <person name="Mao Y.-M."/>
        </authorList>
    </citation>
    <scope>NUCLEOTIDE SEQUENCE</scope>
    <source>
        <strain evidence="3">AT0</strain>
        <tissue evidence="3">Leaf</tissue>
    </source>
</reference>
<dbReference type="Proteomes" id="UP000813462">
    <property type="component" value="Unassembled WGS sequence"/>
</dbReference>
<dbReference type="InterPro" id="IPR001810">
    <property type="entry name" value="F-box_dom"/>
</dbReference>
<dbReference type="NCBIfam" id="TIGR01640">
    <property type="entry name" value="F_box_assoc_1"/>
    <property type="match status" value="1"/>
</dbReference>
<dbReference type="InterPro" id="IPR017451">
    <property type="entry name" value="F-box-assoc_interact_dom"/>
</dbReference>
<feature type="domain" description="F-box associated beta-propeller type 1" evidence="2">
    <location>
        <begin position="107"/>
        <end position="331"/>
    </location>
</feature>
<dbReference type="OrthoDB" id="1845982at2759"/>
<dbReference type="PANTHER" id="PTHR31672">
    <property type="entry name" value="BNACNNG10540D PROTEIN"/>
    <property type="match status" value="1"/>
</dbReference>
<comment type="caution">
    <text evidence="3">The sequence shown here is derived from an EMBL/GenBank/DDBJ whole genome shotgun (WGS) entry which is preliminary data.</text>
</comment>
<evidence type="ECO:0000313" key="3">
    <source>
        <dbReference type="EMBL" id="KAH7533729.1"/>
    </source>
</evidence>
<dbReference type="Pfam" id="PF07734">
    <property type="entry name" value="FBA_1"/>
    <property type="match status" value="1"/>
</dbReference>
<gene>
    <name evidence="3" type="ORF">FEM48_Zijuj04G0162600</name>
</gene>
<sequence>MAVMTNSRFLSLPDVVLDEILSRTSLETLGRCRLVSKELKHATYRTNMLMLFLQRTNTLYTLLYKSSYCLLTKNAKVGFDQFNKLIEFDFLPVVNGTRVNIIAATKSGILLCKPNKNSKYYVCKLTTKQGKAIPDPKPDPKFVNAVAVGMVVLRSRLRFSFKYIIPIPKPKVHYKIVRFFLTKSDSVLYRSLCCDIFDSDTWSWKQLNGIQRLHCLAKDGFTKPLVSAGGKFYWIISNGEDDDHEDEEVIFEFDPKKECWKFLSLPDELRKRDVVFKRMALAECEGGLGLICILVEKQCMELWVKEVNKNGKIIWSKIRSVCIEKIMESDPNVSPLALPDGNSDVAILMDGYLRLILFHFEDACFSYVYVPENKEFLIPRDFLFLQSDFQPVDLKPPFEGGNPDHSKMSYVVGILFQYSNIFNIFC</sequence>
<dbReference type="InterPro" id="IPR006527">
    <property type="entry name" value="F-box-assoc_dom_typ1"/>
</dbReference>
<dbReference type="AlphaFoldDB" id="A0A978VKW0"/>
<proteinExistence type="predicted"/>
<evidence type="ECO:0000259" key="1">
    <source>
        <dbReference type="Pfam" id="PF00646"/>
    </source>
</evidence>
<name>A0A978VKW0_ZIZJJ</name>